<evidence type="ECO:0000313" key="5">
    <source>
        <dbReference type="EMBL" id="MBE5035663.1"/>
    </source>
</evidence>
<sequence length="197" mass="22219">MKIIGLTGGIGSGKSTVSSYLRDKGYKISDADLIAHQITEPGMETLNELVKAFGDDILDDEGRLKRKYLASIAFTNAENEKTLNAITHKGIKRQLEAEIEANRQKGERIMFLEGPILFEAGVDKWCDATWLVIADMEQRLKRVMERDNVTEEQVKQRIACQMSDEEKIALADEVIDNSGDKKELLNKVDGLLRKYED</sequence>
<evidence type="ECO:0000313" key="6">
    <source>
        <dbReference type="Proteomes" id="UP001516588"/>
    </source>
</evidence>
<dbReference type="RefSeq" id="WP_226385311.1">
    <property type="nucleotide sequence ID" value="NZ_JADCKA010000007.1"/>
</dbReference>
<dbReference type="Proteomes" id="UP001516588">
    <property type="component" value="Unassembled WGS sequence"/>
</dbReference>
<dbReference type="GO" id="GO:0004140">
    <property type="term" value="F:dephospho-CoA kinase activity"/>
    <property type="evidence" value="ECO:0007669"/>
    <property type="project" value="UniProtKB-EC"/>
</dbReference>
<keyword evidence="6" id="KW-1185">Reference proteome</keyword>
<dbReference type="PANTHER" id="PTHR10695:SF46">
    <property type="entry name" value="BIFUNCTIONAL COENZYME A SYNTHASE-RELATED"/>
    <property type="match status" value="1"/>
</dbReference>
<dbReference type="InterPro" id="IPR001977">
    <property type="entry name" value="Depp_CoAkinase"/>
</dbReference>
<comment type="function">
    <text evidence="3">Catalyzes the phosphorylation of the 3'-hydroxyl group of dephosphocoenzyme A to form coenzyme A.</text>
</comment>
<keyword evidence="3" id="KW-0963">Cytoplasm</keyword>
<evidence type="ECO:0000256" key="3">
    <source>
        <dbReference type="HAMAP-Rule" id="MF_00376"/>
    </source>
</evidence>
<evidence type="ECO:0000256" key="4">
    <source>
        <dbReference type="NCBIfam" id="TIGR00152"/>
    </source>
</evidence>
<comment type="similarity">
    <text evidence="3">Belongs to the CoaE family.</text>
</comment>
<keyword evidence="3 5" id="KW-0418">Kinase</keyword>
<proteinExistence type="inferred from homology"/>
<keyword evidence="3" id="KW-0173">Coenzyme A biosynthesis</keyword>
<organism evidence="5 6">
    <name type="scientific">Gallibacter intestinalis</name>
    <dbReference type="NCBI Taxonomy" id="2779356"/>
    <lineage>
        <taxon>Bacteria</taxon>
        <taxon>Bacillati</taxon>
        <taxon>Bacillota</taxon>
        <taxon>Clostridia</taxon>
        <taxon>Eubacteriales</taxon>
        <taxon>Eubacteriaceae</taxon>
        <taxon>Gallibacter</taxon>
    </lineage>
</organism>
<feature type="binding site" evidence="3">
    <location>
        <begin position="11"/>
        <end position="16"/>
    </location>
    <ligand>
        <name>ATP</name>
        <dbReference type="ChEBI" id="CHEBI:30616"/>
    </ligand>
</feature>
<dbReference type="CDD" id="cd02022">
    <property type="entry name" value="DPCK"/>
    <property type="match status" value="1"/>
</dbReference>
<dbReference type="Pfam" id="PF01121">
    <property type="entry name" value="CoaE"/>
    <property type="match status" value="1"/>
</dbReference>
<dbReference type="PROSITE" id="PS51219">
    <property type="entry name" value="DPCK"/>
    <property type="match status" value="1"/>
</dbReference>
<comment type="pathway">
    <text evidence="3">Cofactor biosynthesis; coenzyme A biosynthesis; CoA from (R)-pantothenate: step 5/5.</text>
</comment>
<comment type="subcellular location">
    <subcellularLocation>
        <location evidence="3">Cytoplasm</location>
    </subcellularLocation>
</comment>
<evidence type="ECO:0000256" key="1">
    <source>
        <dbReference type="ARBA" id="ARBA00022741"/>
    </source>
</evidence>
<dbReference type="InterPro" id="IPR027417">
    <property type="entry name" value="P-loop_NTPase"/>
</dbReference>
<dbReference type="Gene3D" id="3.40.50.300">
    <property type="entry name" value="P-loop containing nucleotide triphosphate hydrolases"/>
    <property type="match status" value="1"/>
</dbReference>
<comment type="caution">
    <text evidence="5">The sequence shown here is derived from an EMBL/GenBank/DDBJ whole genome shotgun (WGS) entry which is preliminary data.</text>
</comment>
<dbReference type="EC" id="2.7.1.24" evidence="3 4"/>
<dbReference type="HAMAP" id="MF_00376">
    <property type="entry name" value="Dephospho_CoA_kinase"/>
    <property type="match status" value="1"/>
</dbReference>
<evidence type="ECO:0000256" key="2">
    <source>
        <dbReference type="ARBA" id="ARBA00022840"/>
    </source>
</evidence>
<dbReference type="PANTHER" id="PTHR10695">
    <property type="entry name" value="DEPHOSPHO-COA KINASE-RELATED"/>
    <property type="match status" value="1"/>
</dbReference>
<dbReference type="EMBL" id="JADCKA010000007">
    <property type="protein sequence ID" value="MBE5035663.1"/>
    <property type="molecule type" value="Genomic_DNA"/>
</dbReference>
<keyword evidence="3 5" id="KW-0808">Transferase</keyword>
<keyword evidence="1 3" id="KW-0547">Nucleotide-binding</keyword>
<comment type="catalytic activity">
    <reaction evidence="3">
        <text>3'-dephospho-CoA + ATP = ADP + CoA + H(+)</text>
        <dbReference type="Rhea" id="RHEA:18245"/>
        <dbReference type="ChEBI" id="CHEBI:15378"/>
        <dbReference type="ChEBI" id="CHEBI:30616"/>
        <dbReference type="ChEBI" id="CHEBI:57287"/>
        <dbReference type="ChEBI" id="CHEBI:57328"/>
        <dbReference type="ChEBI" id="CHEBI:456216"/>
        <dbReference type="EC" id="2.7.1.24"/>
    </reaction>
</comment>
<dbReference type="NCBIfam" id="TIGR00152">
    <property type="entry name" value="dephospho-CoA kinase"/>
    <property type="match status" value="1"/>
</dbReference>
<dbReference type="SUPFAM" id="SSF52540">
    <property type="entry name" value="P-loop containing nucleoside triphosphate hydrolases"/>
    <property type="match status" value="1"/>
</dbReference>
<protein>
    <recommendedName>
        <fullName evidence="3 4">Dephospho-CoA kinase</fullName>
        <ecNumber evidence="3 4">2.7.1.24</ecNumber>
    </recommendedName>
    <alternativeName>
        <fullName evidence="3">Dephosphocoenzyme A kinase</fullName>
    </alternativeName>
</protein>
<reference evidence="5 6" key="1">
    <citation type="submission" date="2020-10" db="EMBL/GenBank/DDBJ databases">
        <title>ChiBAC.</title>
        <authorList>
            <person name="Zenner C."/>
            <person name="Hitch T.C.A."/>
            <person name="Clavel T."/>
        </authorList>
    </citation>
    <scope>NUCLEOTIDE SEQUENCE [LARGE SCALE GENOMIC DNA]</scope>
    <source>
        <strain evidence="5 6">DSM 108706</strain>
    </source>
</reference>
<accession>A0ABR9QXR2</accession>
<keyword evidence="2 3" id="KW-0067">ATP-binding</keyword>
<gene>
    <name evidence="3" type="primary">coaE</name>
    <name evidence="5" type="ORF">INF20_05135</name>
</gene>
<name>A0ABR9QXR2_9FIRM</name>